<dbReference type="Proteomes" id="UP001597178">
    <property type="component" value="Unassembled WGS sequence"/>
</dbReference>
<evidence type="ECO:0000259" key="2">
    <source>
        <dbReference type="Pfam" id="PF09648"/>
    </source>
</evidence>
<accession>A0ABW3ZWS1</accession>
<keyword evidence="1" id="KW-1133">Transmembrane helix</keyword>
<keyword evidence="1" id="KW-0812">Transmembrane</keyword>
<keyword evidence="1" id="KW-0472">Membrane</keyword>
<name>A0ABW3ZWS1_9BACI</name>
<evidence type="ECO:0000313" key="4">
    <source>
        <dbReference type="Proteomes" id="UP001597178"/>
    </source>
</evidence>
<dbReference type="RefSeq" id="WP_382401457.1">
    <property type="nucleotide sequence ID" value="NZ_JBHTNH010000028.1"/>
</dbReference>
<gene>
    <name evidence="3" type="ORF">ACFQ4A_13510</name>
</gene>
<reference evidence="4" key="1">
    <citation type="journal article" date="2019" name="Int. J. Syst. Evol. Microbiol.">
        <title>The Global Catalogue of Microorganisms (GCM) 10K type strain sequencing project: providing services to taxonomists for standard genome sequencing and annotation.</title>
        <authorList>
            <consortium name="The Broad Institute Genomics Platform"/>
            <consortium name="The Broad Institute Genome Sequencing Center for Infectious Disease"/>
            <person name="Wu L."/>
            <person name="Ma J."/>
        </authorList>
    </citation>
    <scope>NUCLEOTIDE SEQUENCE [LARGE SCALE GENOMIC DNA]</scope>
    <source>
        <strain evidence="4">CCUG 54822</strain>
    </source>
</reference>
<evidence type="ECO:0000256" key="1">
    <source>
        <dbReference type="SAM" id="Phobius"/>
    </source>
</evidence>
<dbReference type="EMBL" id="JBHTNH010000028">
    <property type="protein sequence ID" value="MFD1362673.1"/>
    <property type="molecule type" value="Genomic_DNA"/>
</dbReference>
<dbReference type="Gene3D" id="2.40.128.690">
    <property type="entry name" value="YycH protein, domain 3-like"/>
    <property type="match status" value="1"/>
</dbReference>
<evidence type="ECO:0000313" key="3">
    <source>
        <dbReference type="EMBL" id="MFD1362673.1"/>
    </source>
</evidence>
<feature type="transmembrane region" description="Helical" evidence="1">
    <location>
        <begin position="6"/>
        <end position="26"/>
    </location>
</feature>
<dbReference type="Pfam" id="PF09648">
    <property type="entry name" value="YycI"/>
    <property type="match status" value="1"/>
</dbReference>
<protein>
    <submittedName>
        <fullName evidence="3">Two-component system regulatory protein YycI</fullName>
    </submittedName>
</protein>
<feature type="domain" description="Regulatory protein YycH-like" evidence="2">
    <location>
        <begin position="41"/>
        <end position="255"/>
    </location>
</feature>
<comment type="caution">
    <text evidence="3">The sequence shown here is derived from an EMBL/GenBank/DDBJ whole genome shotgun (WGS) entry which is preliminary data.</text>
</comment>
<proteinExistence type="predicted"/>
<dbReference type="InterPro" id="IPR018604">
    <property type="entry name" value="YycI-like"/>
</dbReference>
<keyword evidence="4" id="KW-1185">Reference proteome</keyword>
<sequence length="307" mass="35260">MQWKQIKTLFILCFLVLNIYLLVLLINKQDESEYALPDTAESSFEQQLESENISISADLPEGDFDVPYVSLSQKSFTDDELAFFEDLDNQQAEVVNQHLILSRFEEPVAIPEDADNRLINELVESRVLSPEHYTFGGWNKDMNVLIFFQQQNELPIYYNYSGILLVYLNDDNEMLFYTETMLDDDVSPSEEQSLIEPIKAIQALFDSNRLQSGDEITDVNMGFHTRIPLESGEQVFSPTWTITVNDEANFYVNAIENLIISSDELTFLTGAVTNTIEKIQEHDDDSELKAYMSAHLKDKLSMIQESE</sequence>
<organism evidence="3 4">
    <name type="scientific">Lentibacillus salinarum</name>
    <dbReference type="NCBI Taxonomy" id="446820"/>
    <lineage>
        <taxon>Bacteria</taxon>
        <taxon>Bacillati</taxon>
        <taxon>Bacillota</taxon>
        <taxon>Bacilli</taxon>
        <taxon>Bacillales</taxon>
        <taxon>Bacillaceae</taxon>
        <taxon>Lentibacillus</taxon>
    </lineage>
</organism>